<dbReference type="WBParaSite" id="L893_g30800.t1">
    <property type="protein sequence ID" value="L893_g30800.t1"/>
    <property type="gene ID" value="L893_g30800"/>
</dbReference>
<feature type="domain" description="EGF-like" evidence="3">
    <location>
        <begin position="122"/>
        <end position="166"/>
    </location>
</feature>
<dbReference type="PROSITE" id="PS50026">
    <property type="entry name" value="EGF_3"/>
    <property type="match status" value="1"/>
</dbReference>
<dbReference type="AlphaFoldDB" id="A0A1I7ZX69"/>
<evidence type="ECO:0000259" key="3">
    <source>
        <dbReference type="PROSITE" id="PS50026"/>
    </source>
</evidence>
<dbReference type="Proteomes" id="UP000095287">
    <property type="component" value="Unplaced"/>
</dbReference>
<dbReference type="Gene3D" id="2.10.25.10">
    <property type="entry name" value="Laminin"/>
    <property type="match status" value="1"/>
</dbReference>
<dbReference type="PROSITE" id="PS00022">
    <property type="entry name" value="EGF_1"/>
    <property type="match status" value="1"/>
</dbReference>
<evidence type="ECO:0000313" key="4">
    <source>
        <dbReference type="Proteomes" id="UP000095287"/>
    </source>
</evidence>
<dbReference type="InterPro" id="IPR000742">
    <property type="entry name" value="EGF"/>
</dbReference>
<keyword evidence="1" id="KW-0245">EGF-like domain</keyword>
<dbReference type="SUPFAM" id="SSF57196">
    <property type="entry name" value="EGF/Laminin"/>
    <property type="match status" value="1"/>
</dbReference>
<evidence type="ECO:0000256" key="1">
    <source>
        <dbReference type="PROSITE-ProRule" id="PRU00076"/>
    </source>
</evidence>
<name>A0A1I7ZX69_9BILA</name>
<keyword evidence="2" id="KW-0812">Transmembrane</keyword>
<accession>A0A1I7ZX69</accession>
<protein>
    <submittedName>
        <fullName evidence="5">EGF-like domain-containing protein</fullName>
    </submittedName>
</protein>
<feature type="transmembrane region" description="Helical" evidence="2">
    <location>
        <begin position="185"/>
        <end position="208"/>
    </location>
</feature>
<keyword evidence="1" id="KW-1015">Disulfide bond</keyword>
<reference evidence="5" key="1">
    <citation type="submission" date="2016-11" db="UniProtKB">
        <authorList>
            <consortium name="WormBaseParasite"/>
        </authorList>
    </citation>
    <scope>IDENTIFICATION</scope>
</reference>
<keyword evidence="4" id="KW-1185">Reference proteome</keyword>
<keyword evidence="2" id="KW-0472">Membrane</keyword>
<proteinExistence type="predicted"/>
<sequence length="225" mass="25395">MTLGVRIYGPHLVHVRFASAISKRVVFSPSARDVGFMLFPSVDPGALRPNYATVVKINGNEAFAIPRRHRAAGSATVSTVKRIWYTLFCLLLLTQCCDGCGTNRLRSPVQFPTRITLEEAKRERNCAPPYDQLWCHNRGFCREVYESTEFKRLCICQEPFRGRRCETIYNELLTESAFQQQLETAALPLVITLLILLTCVVTCACYVFRRDARSNSIGSSDTSCI</sequence>
<evidence type="ECO:0000256" key="2">
    <source>
        <dbReference type="SAM" id="Phobius"/>
    </source>
</evidence>
<dbReference type="PROSITE" id="PS01186">
    <property type="entry name" value="EGF_2"/>
    <property type="match status" value="1"/>
</dbReference>
<comment type="caution">
    <text evidence="1">Lacks conserved residue(s) required for the propagation of feature annotation.</text>
</comment>
<organism evidence="4 5">
    <name type="scientific">Steinernema glaseri</name>
    <dbReference type="NCBI Taxonomy" id="37863"/>
    <lineage>
        <taxon>Eukaryota</taxon>
        <taxon>Metazoa</taxon>
        <taxon>Ecdysozoa</taxon>
        <taxon>Nematoda</taxon>
        <taxon>Chromadorea</taxon>
        <taxon>Rhabditida</taxon>
        <taxon>Tylenchina</taxon>
        <taxon>Panagrolaimomorpha</taxon>
        <taxon>Strongyloidoidea</taxon>
        <taxon>Steinernematidae</taxon>
        <taxon>Steinernema</taxon>
    </lineage>
</organism>
<evidence type="ECO:0000313" key="5">
    <source>
        <dbReference type="WBParaSite" id="L893_g30800.t1"/>
    </source>
</evidence>
<feature type="disulfide bond" evidence="1">
    <location>
        <begin position="156"/>
        <end position="165"/>
    </location>
</feature>
<keyword evidence="2" id="KW-1133">Transmembrane helix</keyword>